<proteinExistence type="predicted"/>
<organism evidence="3">
    <name type="scientific">freshwater metagenome</name>
    <dbReference type="NCBI Taxonomy" id="449393"/>
    <lineage>
        <taxon>unclassified sequences</taxon>
        <taxon>metagenomes</taxon>
        <taxon>ecological metagenomes</taxon>
    </lineage>
</organism>
<dbReference type="SUPFAM" id="SSF47598">
    <property type="entry name" value="Ribbon-helix-helix"/>
    <property type="match status" value="1"/>
</dbReference>
<keyword evidence="1" id="KW-1277">Toxin-antitoxin system</keyword>
<protein>
    <submittedName>
        <fullName evidence="3">Unannotated protein</fullName>
    </submittedName>
</protein>
<evidence type="ECO:0000313" key="2">
    <source>
        <dbReference type="EMBL" id="CAB4674053.1"/>
    </source>
</evidence>
<dbReference type="AlphaFoldDB" id="A0A6J6SY32"/>
<sequence length="54" mass="5925">MTNLRTARLNLRLTPAELALIRWAAQEQRLPVTAFVVGAATARGQEVVNAARHT</sequence>
<dbReference type="EMBL" id="CAEZWW010000081">
    <property type="protein sequence ID" value="CAB4674053.1"/>
    <property type="molecule type" value="Genomic_DNA"/>
</dbReference>
<dbReference type="Pfam" id="PF08681">
    <property type="entry name" value="TacA1"/>
    <property type="match status" value="1"/>
</dbReference>
<accession>A0A6J6SY32</accession>
<reference evidence="3" key="1">
    <citation type="submission" date="2020-05" db="EMBL/GenBank/DDBJ databases">
        <authorList>
            <person name="Chiriac C."/>
            <person name="Salcher M."/>
            <person name="Ghai R."/>
            <person name="Kavagutti S V."/>
        </authorList>
    </citation>
    <scope>NUCLEOTIDE SEQUENCE</scope>
</reference>
<evidence type="ECO:0000313" key="3">
    <source>
        <dbReference type="EMBL" id="CAB4739740.1"/>
    </source>
</evidence>
<name>A0A6J6SY32_9ZZZZ</name>
<dbReference type="GO" id="GO:0006355">
    <property type="term" value="P:regulation of DNA-templated transcription"/>
    <property type="evidence" value="ECO:0007669"/>
    <property type="project" value="InterPro"/>
</dbReference>
<dbReference type="Gene3D" id="1.20.5.780">
    <property type="entry name" value="Single helix bin"/>
    <property type="match status" value="1"/>
</dbReference>
<dbReference type="EMBL" id="CAEZZA010000022">
    <property type="protein sequence ID" value="CAB4739740.1"/>
    <property type="molecule type" value="Genomic_DNA"/>
</dbReference>
<gene>
    <name evidence="2" type="ORF">UFOPK2310_00781</name>
    <name evidence="3" type="ORF">UFOPK2809_00268</name>
</gene>
<evidence type="ECO:0000256" key="1">
    <source>
        <dbReference type="ARBA" id="ARBA00022649"/>
    </source>
</evidence>
<dbReference type="InterPro" id="IPR010985">
    <property type="entry name" value="Ribbon_hlx_hlx"/>
</dbReference>
<dbReference type="InterPro" id="IPR014795">
    <property type="entry name" value="TacA_1-like"/>
</dbReference>